<feature type="domain" description="Acyl-CoA dehydrogenase/oxidase N-terminal" evidence="4">
    <location>
        <begin position="33"/>
        <end position="134"/>
    </location>
</feature>
<dbReference type="InterPro" id="IPR050741">
    <property type="entry name" value="Acyl-CoA_dehydrogenase"/>
</dbReference>
<dbReference type="GO" id="GO:0016712">
    <property type="term" value="F:oxidoreductase activity, acting on paired donors, with incorporation or reduction of molecular oxygen, reduced flavin or flavoprotein as one donor, and incorporation of one atom of oxygen"/>
    <property type="evidence" value="ECO:0007669"/>
    <property type="project" value="TreeGrafter"/>
</dbReference>
<evidence type="ECO:0000259" key="5">
    <source>
        <dbReference type="Pfam" id="PF08028"/>
    </source>
</evidence>
<dbReference type="STRING" id="32040.SAMN04489710_1289"/>
<keyword evidence="7" id="KW-1185">Reference proteome</keyword>
<dbReference type="InterPro" id="IPR037069">
    <property type="entry name" value="AcylCoA_DH/ox_N_sf"/>
</dbReference>
<dbReference type="EMBL" id="FOMQ01000028">
    <property type="protein sequence ID" value="SFE31402.1"/>
    <property type="molecule type" value="Genomic_DNA"/>
</dbReference>
<dbReference type="InterPro" id="IPR046373">
    <property type="entry name" value="Acyl-CoA_Oxase/DH_mid-dom_sf"/>
</dbReference>
<reference evidence="7" key="1">
    <citation type="submission" date="2016-10" db="EMBL/GenBank/DDBJ databases">
        <authorList>
            <person name="Varghese N."/>
            <person name="Submissions S."/>
        </authorList>
    </citation>
    <scope>NUCLEOTIDE SEQUENCE [LARGE SCALE GENOMIC DNA]</scope>
    <source>
        <strain evidence="7">DSM 7481</strain>
    </source>
</reference>
<evidence type="ECO:0000256" key="3">
    <source>
        <dbReference type="SAM" id="MobiDB-lite"/>
    </source>
</evidence>
<accession>A0A1I1ZIG3</accession>
<dbReference type="Gene3D" id="2.40.110.10">
    <property type="entry name" value="Butyryl-CoA Dehydrogenase, subunit A, domain 2"/>
    <property type="match status" value="1"/>
</dbReference>
<dbReference type="PIRSF" id="PIRSF016578">
    <property type="entry name" value="HsaA"/>
    <property type="match status" value="1"/>
</dbReference>
<dbReference type="Proteomes" id="UP000199517">
    <property type="component" value="Unassembled WGS sequence"/>
</dbReference>
<dbReference type="Pfam" id="PF02771">
    <property type="entry name" value="Acyl-CoA_dh_N"/>
    <property type="match status" value="1"/>
</dbReference>
<evidence type="ECO:0000256" key="1">
    <source>
        <dbReference type="ARBA" id="ARBA00023002"/>
    </source>
</evidence>
<dbReference type="GO" id="GO:0033539">
    <property type="term" value="P:fatty acid beta-oxidation using acyl-CoA dehydrogenase"/>
    <property type="evidence" value="ECO:0007669"/>
    <property type="project" value="TreeGrafter"/>
</dbReference>
<dbReference type="NCBIfam" id="TIGR04022">
    <property type="entry name" value="sulfur_SfnB"/>
    <property type="match status" value="1"/>
</dbReference>
<feature type="region of interest" description="Disordered" evidence="3">
    <location>
        <begin position="1"/>
        <end position="23"/>
    </location>
</feature>
<gene>
    <name evidence="6" type="ORF">SAMN04489710_1289</name>
</gene>
<dbReference type="SUPFAM" id="SSF56645">
    <property type="entry name" value="Acyl-CoA dehydrogenase NM domain-like"/>
    <property type="match status" value="1"/>
</dbReference>
<proteinExistence type="inferred from homology"/>
<feature type="domain" description="Acyl-CoA dehydrogenase C-terminal" evidence="5">
    <location>
        <begin position="258"/>
        <end position="391"/>
    </location>
</feature>
<comment type="similarity">
    <text evidence="2">Belongs to the HpaH/HsaA monooxygenase family.</text>
</comment>
<dbReference type="AlphaFoldDB" id="A0A1I1ZIG3"/>
<dbReference type="InterPro" id="IPR036250">
    <property type="entry name" value="AcylCo_DH-like_C"/>
</dbReference>
<keyword evidence="1" id="KW-0560">Oxidoreductase</keyword>
<dbReference type="InterPro" id="IPR009100">
    <property type="entry name" value="AcylCoA_DH/oxidase_NM_dom_sf"/>
</dbReference>
<dbReference type="GO" id="GO:0050660">
    <property type="term" value="F:flavin adenine dinucleotide binding"/>
    <property type="evidence" value="ECO:0007669"/>
    <property type="project" value="InterPro"/>
</dbReference>
<dbReference type="SUPFAM" id="SSF47203">
    <property type="entry name" value="Acyl-CoA dehydrogenase C-terminal domain-like"/>
    <property type="match status" value="1"/>
</dbReference>
<evidence type="ECO:0000313" key="6">
    <source>
        <dbReference type="EMBL" id="SFE31402.1"/>
    </source>
</evidence>
<sequence length="416" mass="45518">MASHPLDDLSAGGRLPLPPRPPHRIASEAEALDVARALARDFRQEAAVRDRERRLPWDEIERHTASGLGAISVPRAYGGLGASFRTLMEVFAILCAADASLGQIPQNHYALVRHLVEFGSESQRRRFFADVLAGHRLGNAGPERKARAALVNQATARVERDAQGVLRASGTRHYSTGAMFAHWMPFRAVDALDRPVQVWVRRTAPGVRVIDDWDAFGQRTTASGSVVLENVPVGDDDVVALHAGQDRPTLAGPFSQLLQASIDLGIAEGALDDALAYVRDKTRPWIDSGLEHAHDDPHILHEVGALAIDVHAAREVLAEAADLLDALAQRQITDADSAEASVAVARAKVLTTEAALRAGEHLLELAGTSSVRAAHNLDRHWRNARVHTLHDPVRWKYHLIGRFVLNGEAPRRHQWN</sequence>
<dbReference type="Gene3D" id="1.20.140.10">
    <property type="entry name" value="Butyryl-CoA Dehydrogenase, subunit A, domain 3"/>
    <property type="match status" value="1"/>
</dbReference>
<dbReference type="GO" id="GO:0003995">
    <property type="term" value="F:acyl-CoA dehydrogenase activity"/>
    <property type="evidence" value="ECO:0007669"/>
    <property type="project" value="TreeGrafter"/>
</dbReference>
<dbReference type="Pfam" id="PF08028">
    <property type="entry name" value="Acyl-CoA_dh_2"/>
    <property type="match status" value="1"/>
</dbReference>
<organism evidence="6 7">
    <name type="scientific">Paracidovorax konjaci</name>
    <dbReference type="NCBI Taxonomy" id="32040"/>
    <lineage>
        <taxon>Bacteria</taxon>
        <taxon>Pseudomonadati</taxon>
        <taxon>Pseudomonadota</taxon>
        <taxon>Betaproteobacteria</taxon>
        <taxon>Burkholderiales</taxon>
        <taxon>Comamonadaceae</taxon>
        <taxon>Paracidovorax</taxon>
    </lineage>
</organism>
<dbReference type="PANTHER" id="PTHR48083:SF19">
    <property type="entry name" value="FLAVIN-DEPENDENT MONOOXYGENASE, OXYGENASE SUBUNIT HSAA"/>
    <property type="match status" value="1"/>
</dbReference>
<dbReference type="RefSeq" id="WP_092957852.1">
    <property type="nucleotide sequence ID" value="NZ_FOMQ01000028.1"/>
</dbReference>
<evidence type="ECO:0000256" key="2">
    <source>
        <dbReference type="ARBA" id="ARBA00049661"/>
    </source>
</evidence>
<dbReference type="GO" id="GO:0005737">
    <property type="term" value="C:cytoplasm"/>
    <property type="evidence" value="ECO:0007669"/>
    <property type="project" value="TreeGrafter"/>
</dbReference>
<dbReference type="InterPro" id="IPR023922">
    <property type="entry name" value="S04_starv_induced_SfnB"/>
</dbReference>
<dbReference type="InterPro" id="IPR013786">
    <property type="entry name" value="AcylCoA_DH/ox_N"/>
</dbReference>
<name>A0A1I1ZIG3_9BURK</name>
<dbReference type="PANTHER" id="PTHR48083">
    <property type="entry name" value="MEDIUM-CHAIN SPECIFIC ACYL-COA DEHYDROGENASE, MITOCHONDRIAL-RELATED"/>
    <property type="match status" value="1"/>
</dbReference>
<dbReference type="OrthoDB" id="6184213at2"/>
<evidence type="ECO:0000313" key="7">
    <source>
        <dbReference type="Proteomes" id="UP000199517"/>
    </source>
</evidence>
<evidence type="ECO:0000259" key="4">
    <source>
        <dbReference type="Pfam" id="PF02771"/>
    </source>
</evidence>
<protein>
    <submittedName>
        <fullName evidence="6">Sulfur acquisition oxidoreductase, SfnB family</fullName>
    </submittedName>
</protein>
<dbReference type="Gene3D" id="1.10.540.10">
    <property type="entry name" value="Acyl-CoA dehydrogenase/oxidase, N-terminal domain"/>
    <property type="match status" value="1"/>
</dbReference>
<dbReference type="InterPro" id="IPR013107">
    <property type="entry name" value="Acyl-CoA_DH_C"/>
</dbReference>